<feature type="transmembrane region" description="Helical" evidence="1">
    <location>
        <begin position="6"/>
        <end position="27"/>
    </location>
</feature>
<evidence type="ECO:0000256" key="1">
    <source>
        <dbReference type="SAM" id="Phobius"/>
    </source>
</evidence>
<organism evidence="2 3">
    <name type="scientific">Paramicrosporidium saccamoebae</name>
    <dbReference type="NCBI Taxonomy" id="1246581"/>
    <lineage>
        <taxon>Eukaryota</taxon>
        <taxon>Fungi</taxon>
        <taxon>Fungi incertae sedis</taxon>
        <taxon>Cryptomycota</taxon>
        <taxon>Cryptomycota incertae sedis</taxon>
        <taxon>Paramicrosporidium</taxon>
    </lineage>
</organism>
<protein>
    <submittedName>
        <fullName evidence="2">Uncharacterized protein</fullName>
    </submittedName>
</protein>
<evidence type="ECO:0000313" key="2">
    <source>
        <dbReference type="EMBL" id="PJF18323.1"/>
    </source>
</evidence>
<dbReference type="EMBL" id="MTSL01000129">
    <property type="protein sequence ID" value="PJF18323.1"/>
    <property type="molecule type" value="Genomic_DNA"/>
</dbReference>
<keyword evidence="1" id="KW-1133">Transmembrane helix</keyword>
<keyword evidence="1" id="KW-0812">Transmembrane</keyword>
<dbReference type="AlphaFoldDB" id="A0A2H9TKN2"/>
<name>A0A2H9TKN2_9FUNG</name>
<comment type="caution">
    <text evidence="2">The sequence shown here is derived from an EMBL/GenBank/DDBJ whole genome shotgun (WGS) entry which is preliminary data.</text>
</comment>
<dbReference type="Proteomes" id="UP000240830">
    <property type="component" value="Unassembled WGS sequence"/>
</dbReference>
<evidence type="ECO:0000313" key="3">
    <source>
        <dbReference type="Proteomes" id="UP000240830"/>
    </source>
</evidence>
<reference evidence="2 3" key="1">
    <citation type="submission" date="2016-10" db="EMBL/GenBank/DDBJ databases">
        <title>The genome of Paramicrosporidium saccamoebae is the missing link in understanding Cryptomycota and Microsporidia evolution.</title>
        <authorList>
            <person name="Quandt C.A."/>
            <person name="Beaudet D."/>
            <person name="Corsaro D."/>
            <person name="Michel R."/>
            <person name="Corradi N."/>
            <person name="James T."/>
        </authorList>
    </citation>
    <scope>NUCLEOTIDE SEQUENCE [LARGE SCALE GENOMIC DNA]</scope>
    <source>
        <strain evidence="2 3">KSL3</strain>
    </source>
</reference>
<gene>
    <name evidence="2" type="ORF">PSACC_01867</name>
</gene>
<dbReference type="OrthoDB" id="5312133at2759"/>
<keyword evidence="3" id="KW-1185">Reference proteome</keyword>
<sequence>MSGLHVGRQCILLSGLLLNLLIALILLSKIGSQNGFLEHPKRQTVYCYFENMNGPPGMIVLLWLRNWHIRGFNPRLLTLEHAEAHPNYHQYVEAFDRLPTVNHRRYELGCYRRWLALRTVGGGTFSDYDILPFGPVKVPPINSTTFASYTEYAPMYSHGGLDGLLRYIDFMATYSGPVPFTYDKPHLSDMVLLRGNMNSLLTDNLPPPPLLHFSKHENEQFIAQSGQQSKKERFAADSALMVRLTGRRVTLLMPPGVQLVGDPVDSGFGMRRERVDELISYFKQCTCQKQIAPYIPKSFDDLSVTITDTFPNVISGVDLIFFVYAPDMANLYDKDTLDALVEHIESPHTIPLLANDPEAIQLVIGYNLGWIGEEPIAFTYSHGPAGPHRLFHKKFNQLVQQYREIDGQLNIVKECIGGEGECNWKKPYK</sequence>
<keyword evidence="1" id="KW-0472">Membrane</keyword>
<proteinExistence type="predicted"/>
<accession>A0A2H9TKN2</accession>